<comment type="similarity">
    <text evidence="1">Belongs to the LysR transcriptional regulatory family.</text>
</comment>
<evidence type="ECO:0000256" key="1">
    <source>
        <dbReference type="ARBA" id="ARBA00009437"/>
    </source>
</evidence>
<dbReference type="InterPro" id="IPR000847">
    <property type="entry name" value="LysR_HTH_N"/>
</dbReference>
<feature type="region of interest" description="Disordered" evidence="5">
    <location>
        <begin position="317"/>
        <end position="342"/>
    </location>
</feature>
<feature type="domain" description="HTH lysR-type" evidence="6">
    <location>
        <begin position="11"/>
        <end position="68"/>
    </location>
</feature>
<dbReference type="SUPFAM" id="SSF53850">
    <property type="entry name" value="Periplasmic binding protein-like II"/>
    <property type="match status" value="1"/>
</dbReference>
<sequence>MAPARTLHSKVGAEDLLILLAVARSGTITGAAARLGVDHSTVSRHVARMEKKVGQRLFNRSPSGWQLTETGRRLRSIGERIEQSVDDAVRVVDADGEDGVCGPVRLLTPDAFGSYLAPHALAAAVARHGSLRLELLTSTTHLDLGSGEYDIAVSLEPPPSRAVVSRRLCTYSLGLFSSVEYAATHAELTDIDDLRDRRLVYYLDGHLDIAALRVLDELLPGACATVQSNSVSAQIQAVLAGHGIGLLPTYAAAFHPGLVPVLPDSVAVGQQYWLVVPSAVQRAPHIRVVADALIESLSGHLEPGAPDSVPFTPRPFTPRPFTPRPFTPRPFPPGGFPTDVHL</sequence>
<dbReference type="SUPFAM" id="SSF46785">
    <property type="entry name" value="Winged helix' DNA-binding domain"/>
    <property type="match status" value="1"/>
</dbReference>
<keyword evidence="2" id="KW-0805">Transcription regulation</keyword>
<evidence type="ECO:0000256" key="2">
    <source>
        <dbReference type="ARBA" id="ARBA00023015"/>
    </source>
</evidence>
<keyword evidence="4" id="KW-0804">Transcription</keyword>
<evidence type="ECO:0000259" key="6">
    <source>
        <dbReference type="PROSITE" id="PS50931"/>
    </source>
</evidence>
<evidence type="ECO:0000313" key="8">
    <source>
        <dbReference type="Proteomes" id="UP001589783"/>
    </source>
</evidence>
<dbReference type="Gene3D" id="1.10.10.10">
    <property type="entry name" value="Winged helix-like DNA-binding domain superfamily/Winged helix DNA-binding domain"/>
    <property type="match status" value="1"/>
</dbReference>
<proteinExistence type="inferred from homology"/>
<dbReference type="InterPro" id="IPR036390">
    <property type="entry name" value="WH_DNA-bd_sf"/>
</dbReference>
<organism evidence="7 8">
    <name type="scientific">Gordonia phosphorivorans</name>
    <dbReference type="NCBI Taxonomy" id="1056982"/>
    <lineage>
        <taxon>Bacteria</taxon>
        <taxon>Bacillati</taxon>
        <taxon>Actinomycetota</taxon>
        <taxon>Actinomycetes</taxon>
        <taxon>Mycobacteriales</taxon>
        <taxon>Gordoniaceae</taxon>
        <taxon>Gordonia</taxon>
    </lineage>
</organism>
<evidence type="ECO:0000313" key="7">
    <source>
        <dbReference type="EMBL" id="MFC0313345.1"/>
    </source>
</evidence>
<dbReference type="Gene3D" id="3.40.190.290">
    <property type="match status" value="1"/>
</dbReference>
<dbReference type="InterPro" id="IPR005119">
    <property type="entry name" value="LysR_subst-bd"/>
</dbReference>
<dbReference type="PANTHER" id="PTHR30537:SF3">
    <property type="entry name" value="TRANSCRIPTIONAL REGULATORY PROTEIN"/>
    <property type="match status" value="1"/>
</dbReference>
<comment type="caution">
    <text evidence="7">The sequence shown here is derived from an EMBL/GenBank/DDBJ whole genome shotgun (WGS) entry which is preliminary data.</text>
</comment>
<protein>
    <submittedName>
        <fullName evidence="7">LysR family transcriptional regulator</fullName>
    </submittedName>
</protein>
<dbReference type="InterPro" id="IPR036388">
    <property type="entry name" value="WH-like_DNA-bd_sf"/>
</dbReference>
<dbReference type="PANTHER" id="PTHR30537">
    <property type="entry name" value="HTH-TYPE TRANSCRIPTIONAL REGULATOR"/>
    <property type="match status" value="1"/>
</dbReference>
<dbReference type="RefSeq" id="WP_382359314.1">
    <property type="nucleotide sequence ID" value="NZ_JBHLWV010000002.1"/>
</dbReference>
<feature type="compositionally biased region" description="Pro residues" evidence="5">
    <location>
        <begin position="317"/>
        <end position="335"/>
    </location>
</feature>
<dbReference type="PROSITE" id="PS50931">
    <property type="entry name" value="HTH_LYSR"/>
    <property type="match status" value="1"/>
</dbReference>
<evidence type="ECO:0000256" key="4">
    <source>
        <dbReference type="ARBA" id="ARBA00023163"/>
    </source>
</evidence>
<dbReference type="Pfam" id="PF03466">
    <property type="entry name" value="LysR_substrate"/>
    <property type="match status" value="1"/>
</dbReference>
<dbReference type="Pfam" id="PF00126">
    <property type="entry name" value="HTH_1"/>
    <property type="match status" value="1"/>
</dbReference>
<dbReference type="EMBL" id="JBHLWV010000002">
    <property type="protein sequence ID" value="MFC0313345.1"/>
    <property type="molecule type" value="Genomic_DNA"/>
</dbReference>
<dbReference type="InterPro" id="IPR058163">
    <property type="entry name" value="LysR-type_TF_proteobact-type"/>
</dbReference>
<accession>A0ABV6H534</accession>
<reference evidence="7 8" key="1">
    <citation type="submission" date="2024-09" db="EMBL/GenBank/DDBJ databases">
        <authorList>
            <person name="Sun Q."/>
            <person name="Mori K."/>
        </authorList>
    </citation>
    <scope>NUCLEOTIDE SEQUENCE [LARGE SCALE GENOMIC DNA]</scope>
    <source>
        <strain evidence="7 8">CCM 7957</strain>
    </source>
</reference>
<name>A0ABV6H534_9ACTN</name>
<keyword evidence="3" id="KW-0238">DNA-binding</keyword>
<keyword evidence="8" id="KW-1185">Reference proteome</keyword>
<evidence type="ECO:0000256" key="3">
    <source>
        <dbReference type="ARBA" id="ARBA00023125"/>
    </source>
</evidence>
<dbReference type="Proteomes" id="UP001589783">
    <property type="component" value="Unassembled WGS sequence"/>
</dbReference>
<evidence type="ECO:0000256" key="5">
    <source>
        <dbReference type="SAM" id="MobiDB-lite"/>
    </source>
</evidence>
<gene>
    <name evidence="7" type="ORF">ACFFJD_00535</name>
</gene>